<dbReference type="OrthoDB" id="778172at2"/>
<keyword evidence="6 8" id="KW-0472">Membrane</keyword>
<keyword evidence="10" id="KW-0732">Signal</keyword>
<name>A0A437MSQ6_9SPHI</name>
<dbReference type="NCBIfam" id="TIGR04056">
    <property type="entry name" value="OMP_RagA_SusC"/>
    <property type="match status" value="1"/>
</dbReference>
<reference evidence="13 14" key="1">
    <citation type="submission" date="2019-01" db="EMBL/GenBank/DDBJ databases">
        <authorList>
            <person name="Chen W.-M."/>
        </authorList>
    </citation>
    <scope>NUCLEOTIDE SEQUENCE [LARGE SCALE GENOMIC DNA]</scope>
    <source>
        <strain evidence="13 14">YBJ-36</strain>
    </source>
</reference>
<evidence type="ECO:0000256" key="6">
    <source>
        <dbReference type="ARBA" id="ARBA00023136"/>
    </source>
</evidence>
<dbReference type="InterPro" id="IPR000531">
    <property type="entry name" value="Beta-barrel_TonB"/>
</dbReference>
<evidence type="ECO:0000256" key="9">
    <source>
        <dbReference type="RuleBase" id="RU003357"/>
    </source>
</evidence>
<protein>
    <submittedName>
        <fullName evidence="13">TonB-dependent receptor</fullName>
    </submittedName>
</protein>
<dbReference type="Gene3D" id="2.40.170.20">
    <property type="entry name" value="TonB-dependent receptor, beta-barrel domain"/>
    <property type="match status" value="1"/>
</dbReference>
<feature type="domain" description="TonB-dependent receptor plug" evidence="12">
    <location>
        <begin position="117"/>
        <end position="222"/>
    </location>
</feature>
<comment type="similarity">
    <text evidence="8 9">Belongs to the TonB-dependent receptor family.</text>
</comment>
<dbReference type="InterPro" id="IPR023997">
    <property type="entry name" value="TonB-dep_OMP_SusC/RagA_CS"/>
</dbReference>
<keyword evidence="2 8" id="KW-0813">Transport</keyword>
<feature type="signal peptide" evidence="10">
    <location>
        <begin position="1"/>
        <end position="25"/>
    </location>
</feature>
<organism evidence="13 14">
    <name type="scientific">Mucilaginibacter limnophilus</name>
    <dbReference type="NCBI Taxonomy" id="1932778"/>
    <lineage>
        <taxon>Bacteria</taxon>
        <taxon>Pseudomonadati</taxon>
        <taxon>Bacteroidota</taxon>
        <taxon>Sphingobacteriia</taxon>
        <taxon>Sphingobacteriales</taxon>
        <taxon>Sphingobacteriaceae</taxon>
        <taxon>Mucilaginibacter</taxon>
    </lineage>
</organism>
<dbReference type="Pfam" id="PF00593">
    <property type="entry name" value="TonB_dep_Rec_b-barrel"/>
    <property type="match status" value="1"/>
</dbReference>
<evidence type="ECO:0000259" key="11">
    <source>
        <dbReference type="Pfam" id="PF00593"/>
    </source>
</evidence>
<sequence>MNKKLLLKQLLLCQLLLLLCDFAFGQATINGVITDDQGLPLPGVTVAVKGTQRGTNTDINGAYSISAASQEILTFSMVGYLTQELQVGNQTTINIKLQDAVQTLNEVVVVGYGTQRRRDLTGSVASVKGDVFKNQPITNPTEALQGRVAGVDIIKSSGAPDARPAIIIRGLSSLNQPAPLYIVDGVRAADGNNINVQDIESIEVLKDASSAAIYGSAAAGGVILITTKKGIGLTQPVINFNARYGKSTPKTIKLLDKDEFIRLQNIINPTIFQGADQLDTLANTDWTDVLYRDAYENNYNLSVNGSTPVVNYLVSGFYNKQQGVYIRNFSDIYGGRVNTDFKLGKYIKIGEQVAVSQRRTSPPIGVEAQLHNAPFRSIPIIPLYNSNGGYGTTPTGYSGLSFAGPNPFGAVNSADVENFKNNFQGNVYAEVALPLHLSFRTTFGYNYYHETQDYFQDVFNFGAVANPNNSLNKQSIASSQVLSNYVLNYNQTFGKHNISATAGYEQITGKYNNINVTESNIGLPGYSFVQTSSTGFSVNGATDNNALIKSYFGRVNYNFNSKYYLSGSLRQDANFTVFGPNKQKGVFPAASAGWTISEEPFFKEAAPFVSNLKLRGSYGELGNSNIGVYRYLASYRSFADISGNGSVNGQNFFPETDLLLGITYSAIPNPNLHWETVKETNIGIDANLFNDKLYFTIEWYNKKTVDMLYALPLSLSSGITEPYLTNVGSVSSKGIDVLIGYRGNAGKLGFDVSVTAGFNRNKVLSLSGSATGALYDGYNYYSNGDIGFNMMPNQTITISKAGLPFGSFYGYKALGIFQTDAEAANQTVNGNVAKAGDLHFEDLDGNKIINDADRQVIGNPNPKMVYGINIRLNYKGFDAALLFNGIAGVDLFNGVKAYSQSRFSDGNSTSDIFNASFLGDNGLTDQPRIGRANAGGGFTMDPNGNYTTVNSYFVESGSYLKLKNLQIGYTFSGSEFFRKVGVKSARVFVMGNNLLTFTKYSGLDPELASAFSAGGYPGPTTRGIDAVSQYPQTRIYSAGIDFNF</sequence>
<dbReference type="AlphaFoldDB" id="A0A437MSQ6"/>
<keyword evidence="13" id="KW-0675">Receptor</keyword>
<keyword evidence="7 8" id="KW-0998">Cell outer membrane</keyword>
<dbReference type="Gene3D" id="2.170.130.10">
    <property type="entry name" value="TonB-dependent receptor, plug domain"/>
    <property type="match status" value="1"/>
</dbReference>
<evidence type="ECO:0000256" key="4">
    <source>
        <dbReference type="ARBA" id="ARBA00022692"/>
    </source>
</evidence>
<keyword evidence="14" id="KW-1185">Reference proteome</keyword>
<dbReference type="GO" id="GO:0009279">
    <property type="term" value="C:cell outer membrane"/>
    <property type="evidence" value="ECO:0007669"/>
    <property type="project" value="UniProtKB-SubCell"/>
</dbReference>
<evidence type="ECO:0000259" key="12">
    <source>
        <dbReference type="Pfam" id="PF07715"/>
    </source>
</evidence>
<gene>
    <name evidence="13" type="ORF">EOD41_11825</name>
</gene>
<dbReference type="Pfam" id="PF13715">
    <property type="entry name" value="CarbopepD_reg_2"/>
    <property type="match status" value="1"/>
</dbReference>
<evidence type="ECO:0000256" key="8">
    <source>
        <dbReference type="PROSITE-ProRule" id="PRU01360"/>
    </source>
</evidence>
<dbReference type="InterPro" id="IPR037066">
    <property type="entry name" value="Plug_dom_sf"/>
</dbReference>
<evidence type="ECO:0000256" key="5">
    <source>
        <dbReference type="ARBA" id="ARBA00023077"/>
    </source>
</evidence>
<dbReference type="InterPro" id="IPR036942">
    <property type="entry name" value="Beta-barrel_TonB_sf"/>
</dbReference>
<dbReference type="SUPFAM" id="SSF49464">
    <property type="entry name" value="Carboxypeptidase regulatory domain-like"/>
    <property type="match status" value="1"/>
</dbReference>
<keyword evidence="3 8" id="KW-1134">Transmembrane beta strand</keyword>
<dbReference type="InterPro" id="IPR012910">
    <property type="entry name" value="Plug_dom"/>
</dbReference>
<dbReference type="Gene3D" id="2.60.40.1120">
    <property type="entry name" value="Carboxypeptidase-like, regulatory domain"/>
    <property type="match status" value="1"/>
</dbReference>
<dbReference type="Pfam" id="PF07715">
    <property type="entry name" value="Plug"/>
    <property type="match status" value="1"/>
</dbReference>
<dbReference type="InterPro" id="IPR039426">
    <property type="entry name" value="TonB-dep_rcpt-like"/>
</dbReference>
<accession>A0A437MSQ6</accession>
<feature type="chain" id="PRO_5019319723" evidence="10">
    <location>
        <begin position="26"/>
        <end position="1044"/>
    </location>
</feature>
<dbReference type="PROSITE" id="PS52016">
    <property type="entry name" value="TONB_DEPENDENT_REC_3"/>
    <property type="match status" value="1"/>
</dbReference>
<dbReference type="Proteomes" id="UP000282759">
    <property type="component" value="Unassembled WGS sequence"/>
</dbReference>
<evidence type="ECO:0000256" key="10">
    <source>
        <dbReference type="SAM" id="SignalP"/>
    </source>
</evidence>
<keyword evidence="4 8" id="KW-0812">Transmembrane</keyword>
<evidence type="ECO:0000256" key="1">
    <source>
        <dbReference type="ARBA" id="ARBA00004571"/>
    </source>
</evidence>
<dbReference type="RefSeq" id="WP_127705080.1">
    <property type="nucleotide sequence ID" value="NZ_SACK01000004.1"/>
</dbReference>
<feature type="domain" description="TonB-dependent receptor-like beta-barrel" evidence="11">
    <location>
        <begin position="389"/>
        <end position="805"/>
    </location>
</feature>
<comment type="caution">
    <text evidence="13">The sequence shown here is derived from an EMBL/GenBank/DDBJ whole genome shotgun (WGS) entry which is preliminary data.</text>
</comment>
<dbReference type="InterPro" id="IPR008969">
    <property type="entry name" value="CarboxyPept-like_regulatory"/>
</dbReference>
<dbReference type="InterPro" id="IPR023996">
    <property type="entry name" value="TonB-dep_OMP_SusC/RagA"/>
</dbReference>
<keyword evidence="5 9" id="KW-0798">TonB box</keyword>
<proteinExistence type="inferred from homology"/>
<dbReference type="EMBL" id="SACK01000004">
    <property type="protein sequence ID" value="RVU00679.1"/>
    <property type="molecule type" value="Genomic_DNA"/>
</dbReference>
<evidence type="ECO:0000256" key="2">
    <source>
        <dbReference type="ARBA" id="ARBA00022448"/>
    </source>
</evidence>
<evidence type="ECO:0000313" key="14">
    <source>
        <dbReference type="Proteomes" id="UP000282759"/>
    </source>
</evidence>
<dbReference type="NCBIfam" id="TIGR04057">
    <property type="entry name" value="SusC_RagA_signa"/>
    <property type="match status" value="1"/>
</dbReference>
<evidence type="ECO:0000256" key="7">
    <source>
        <dbReference type="ARBA" id="ARBA00023237"/>
    </source>
</evidence>
<evidence type="ECO:0000256" key="3">
    <source>
        <dbReference type="ARBA" id="ARBA00022452"/>
    </source>
</evidence>
<evidence type="ECO:0000313" key="13">
    <source>
        <dbReference type="EMBL" id="RVU00679.1"/>
    </source>
</evidence>
<dbReference type="SUPFAM" id="SSF56935">
    <property type="entry name" value="Porins"/>
    <property type="match status" value="1"/>
</dbReference>
<comment type="subcellular location">
    <subcellularLocation>
        <location evidence="1 8">Cell outer membrane</location>
        <topology evidence="1 8">Multi-pass membrane protein</topology>
    </subcellularLocation>
</comment>